<dbReference type="PANTHER" id="PTHR43163:SF6">
    <property type="entry name" value="DIPEPTIDE TRANSPORT SYSTEM PERMEASE PROTEIN DPPB-RELATED"/>
    <property type="match status" value="1"/>
</dbReference>
<comment type="similarity">
    <text evidence="7">Belongs to the binding-protein-dependent transport system permease family.</text>
</comment>
<feature type="transmembrane region" description="Helical" evidence="7">
    <location>
        <begin position="192"/>
        <end position="212"/>
    </location>
</feature>
<dbReference type="STRING" id="113562.SAMN04489716_8433"/>
<organism evidence="9 10">
    <name type="scientific">Actinoplanes derwentensis</name>
    <dbReference type="NCBI Taxonomy" id="113562"/>
    <lineage>
        <taxon>Bacteria</taxon>
        <taxon>Bacillati</taxon>
        <taxon>Actinomycetota</taxon>
        <taxon>Actinomycetes</taxon>
        <taxon>Micromonosporales</taxon>
        <taxon>Micromonosporaceae</taxon>
        <taxon>Actinoplanes</taxon>
    </lineage>
</organism>
<evidence type="ECO:0000259" key="8">
    <source>
        <dbReference type="PROSITE" id="PS50928"/>
    </source>
</evidence>
<protein>
    <submittedName>
        <fullName evidence="9">Peptide/nickel transport system permease protein</fullName>
    </submittedName>
</protein>
<dbReference type="GO" id="GO:0055085">
    <property type="term" value="P:transmembrane transport"/>
    <property type="evidence" value="ECO:0007669"/>
    <property type="project" value="InterPro"/>
</dbReference>
<dbReference type="PANTHER" id="PTHR43163">
    <property type="entry name" value="DIPEPTIDE TRANSPORT SYSTEM PERMEASE PROTEIN DPPB-RELATED"/>
    <property type="match status" value="1"/>
</dbReference>
<evidence type="ECO:0000256" key="7">
    <source>
        <dbReference type="RuleBase" id="RU363032"/>
    </source>
</evidence>
<evidence type="ECO:0000313" key="9">
    <source>
        <dbReference type="EMBL" id="SDT78582.1"/>
    </source>
</evidence>
<keyword evidence="6 7" id="KW-0472">Membrane</keyword>
<keyword evidence="4 7" id="KW-0812">Transmembrane</keyword>
<dbReference type="Pfam" id="PF19300">
    <property type="entry name" value="BPD_transp_1_N"/>
    <property type="match status" value="1"/>
</dbReference>
<evidence type="ECO:0000313" key="10">
    <source>
        <dbReference type="Proteomes" id="UP000198688"/>
    </source>
</evidence>
<proteinExistence type="inferred from homology"/>
<evidence type="ECO:0000256" key="2">
    <source>
        <dbReference type="ARBA" id="ARBA00022448"/>
    </source>
</evidence>
<feature type="transmembrane region" description="Helical" evidence="7">
    <location>
        <begin position="296"/>
        <end position="322"/>
    </location>
</feature>
<dbReference type="OrthoDB" id="9809425at2"/>
<keyword evidence="2 7" id="KW-0813">Transport</keyword>
<dbReference type="InterPro" id="IPR035906">
    <property type="entry name" value="MetI-like_sf"/>
</dbReference>
<feature type="transmembrane region" description="Helical" evidence="7">
    <location>
        <begin position="146"/>
        <end position="172"/>
    </location>
</feature>
<keyword evidence="5 7" id="KW-1133">Transmembrane helix</keyword>
<dbReference type="GO" id="GO:0005886">
    <property type="term" value="C:plasma membrane"/>
    <property type="evidence" value="ECO:0007669"/>
    <property type="project" value="UniProtKB-SubCell"/>
</dbReference>
<reference evidence="9 10" key="1">
    <citation type="submission" date="2016-10" db="EMBL/GenBank/DDBJ databases">
        <authorList>
            <person name="de Groot N.N."/>
        </authorList>
    </citation>
    <scope>NUCLEOTIDE SEQUENCE [LARGE SCALE GENOMIC DNA]</scope>
    <source>
        <strain evidence="9 10">DSM 43941</strain>
    </source>
</reference>
<evidence type="ECO:0000256" key="3">
    <source>
        <dbReference type="ARBA" id="ARBA00022475"/>
    </source>
</evidence>
<evidence type="ECO:0000256" key="1">
    <source>
        <dbReference type="ARBA" id="ARBA00004651"/>
    </source>
</evidence>
<evidence type="ECO:0000256" key="6">
    <source>
        <dbReference type="ARBA" id="ARBA00023136"/>
    </source>
</evidence>
<sequence>MFRFLIKRLLLASTTLVAISIVTFLLFFAVPSSPAWVMCGRNCSPERIAQVEQSLGLDQPITKQYTDFVKGVFVGRTIDDAGTIRECDAPCLGYSFRSKEPVTDTIVRSLPITVSIVAGAMVIFLTVGVGLGMLAALKKGTVFDRVAIGASVGFASTQTYTLGGVLLLVLVYSTGLLPNPHYTPITENPLDWAAGMLLPWITLGLINSAMYARLSRAQMIETLQEDFVRTARAKGLSPRVVNRRHALRAAITPIITIAGVDLGAYLGGVVITESVFSLNGIGREAAQAVTDLNLPVVMATVLLAAFFIVTMNIIVDMLYAVIDPRVRLG</sequence>
<dbReference type="Pfam" id="PF00528">
    <property type="entry name" value="BPD_transp_1"/>
    <property type="match status" value="1"/>
</dbReference>
<dbReference type="Gene3D" id="1.10.3720.10">
    <property type="entry name" value="MetI-like"/>
    <property type="match status" value="1"/>
</dbReference>
<dbReference type="AlphaFoldDB" id="A0A1H2D7Z8"/>
<dbReference type="InterPro" id="IPR000515">
    <property type="entry name" value="MetI-like"/>
</dbReference>
<evidence type="ECO:0000256" key="5">
    <source>
        <dbReference type="ARBA" id="ARBA00022989"/>
    </source>
</evidence>
<dbReference type="Proteomes" id="UP000198688">
    <property type="component" value="Chromosome I"/>
</dbReference>
<accession>A0A1H2D7Z8</accession>
<feature type="transmembrane region" description="Helical" evidence="7">
    <location>
        <begin position="249"/>
        <end position="276"/>
    </location>
</feature>
<dbReference type="SUPFAM" id="SSF161098">
    <property type="entry name" value="MetI-like"/>
    <property type="match status" value="1"/>
</dbReference>
<keyword evidence="10" id="KW-1185">Reference proteome</keyword>
<keyword evidence="3" id="KW-1003">Cell membrane</keyword>
<feature type="domain" description="ABC transmembrane type-1" evidence="8">
    <location>
        <begin position="110"/>
        <end position="319"/>
    </location>
</feature>
<dbReference type="RefSeq" id="WP_092554445.1">
    <property type="nucleotide sequence ID" value="NZ_BOMJ01000080.1"/>
</dbReference>
<dbReference type="PROSITE" id="PS50928">
    <property type="entry name" value="ABC_TM1"/>
    <property type="match status" value="1"/>
</dbReference>
<dbReference type="CDD" id="cd06261">
    <property type="entry name" value="TM_PBP2"/>
    <property type="match status" value="1"/>
</dbReference>
<dbReference type="InterPro" id="IPR045621">
    <property type="entry name" value="BPD_transp_1_N"/>
</dbReference>
<feature type="transmembrane region" description="Helical" evidence="7">
    <location>
        <begin position="112"/>
        <end position="134"/>
    </location>
</feature>
<gene>
    <name evidence="9" type="ORF">SAMN04489716_8433</name>
</gene>
<evidence type="ECO:0000256" key="4">
    <source>
        <dbReference type="ARBA" id="ARBA00022692"/>
    </source>
</evidence>
<comment type="subcellular location">
    <subcellularLocation>
        <location evidence="1 7">Cell membrane</location>
        <topology evidence="1 7">Multi-pass membrane protein</topology>
    </subcellularLocation>
</comment>
<dbReference type="EMBL" id="LT629758">
    <property type="protein sequence ID" value="SDT78582.1"/>
    <property type="molecule type" value="Genomic_DNA"/>
</dbReference>
<name>A0A1H2D7Z8_9ACTN</name>